<protein>
    <submittedName>
        <fullName evidence="2">Winged helix-turn-helix domain-containing protein</fullName>
    </submittedName>
</protein>
<dbReference type="InterPro" id="IPR001845">
    <property type="entry name" value="HTH_ArsR_DNA-bd_dom"/>
</dbReference>
<dbReference type="EMBL" id="CP094970">
    <property type="protein sequence ID" value="UYM07504.1"/>
    <property type="molecule type" value="Genomic_DNA"/>
</dbReference>
<reference evidence="2" key="1">
    <citation type="submission" date="2022-01" db="EMBL/GenBank/DDBJ databases">
        <title>Nocardioidaceae gen. sp. A5X3R13.</title>
        <authorList>
            <person name="Lopez Marin M.A."/>
            <person name="Uhlik O."/>
        </authorList>
    </citation>
    <scope>NUCLEOTIDE SEQUENCE</scope>
    <source>
        <strain evidence="2">A5X3R13</strain>
    </source>
</reference>
<keyword evidence="3" id="KW-1185">Reference proteome</keyword>
<dbReference type="Gene3D" id="1.10.10.10">
    <property type="entry name" value="Winged helix-like DNA-binding domain superfamily/Winged helix DNA-binding domain"/>
    <property type="match status" value="1"/>
</dbReference>
<dbReference type="KEGG" id="sgrg:L0C25_10675"/>
<sequence length="166" mass="18156">MTTDRRYDTIHATSPAQMRALSHPARHKLLGAMNPDGATISQLSNRLGMNKGSVSHHLGVLCAAGLAHKGPTRTVRGGTEQYFVPTARKVMFPPGEDGAATNAMLATITEELGTDDDHLLNHRVICLTRDQAEAVRQHLDAVVNDLQPADPRERQYGIVVGLYQRR</sequence>
<dbReference type="AlphaFoldDB" id="A0AA46TM79"/>
<evidence type="ECO:0000313" key="3">
    <source>
        <dbReference type="Proteomes" id="UP001164390"/>
    </source>
</evidence>
<organism evidence="2 3">
    <name type="scientific">Solicola gregarius</name>
    <dbReference type="NCBI Taxonomy" id="2908642"/>
    <lineage>
        <taxon>Bacteria</taxon>
        <taxon>Bacillati</taxon>
        <taxon>Actinomycetota</taxon>
        <taxon>Actinomycetes</taxon>
        <taxon>Propionibacteriales</taxon>
        <taxon>Nocardioidaceae</taxon>
        <taxon>Solicola</taxon>
    </lineage>
</organism>
<dbReference type="CDD" id="cd00090">
    <property type="entry name" value="HTH_ARSR"/>
    <property type="match status" value="1"/>
</dbReference>
<dbReference type="RefSeq" id="WP_271636480.1">
    <property type="nucleotide sequence ID" value="NZ_CP094970.1"/>
</dbReference>
<evidence type="ECO:0000259" key="1">
    <source>
        <dbReference type="SMART" id="SM00418"/>
    </source>
</evidence>
<dbReference type="InterPro" id="IPR036390">
    <property type="entry name" value="WH_DNA-bd_sf"/>
</dbReference>
<dbReference type="InterPro" id="IPR011991">
    <property type="entry name" value="ArsR-like_HTH"/>
</dbReference>
<dbReference type="Pfam" id="PF01022">
    <property type="entry name" value="HTH_5"/>
    <property type="match status" value="1"/>
</dbReference>
<dbReference type="GO" id="GO:0003700">
    <property type="term" value="F:DNA-binding transcription factor activity"/>
    <property type="evidence" value="ECO:0007669"/>
    <property type="project" value="InterPro"/>
</dbReference>
<dbReference type="Proteomes" id="UP001164390">
    <property type="component" value="Chromosome"/>
</dbReference>
<accession>A0AA46TM79</accession>
<evidence type="ECO:0000313" key="2">
    <source>
        <dbReference type="EMBL" id="UYM07504.1"/>
    </source>
</evidence>
<feature type="domain" description="HTH arsR-type" evidence="1">
    <location>
        <begin position="16"/>
        <end position="97"/>
    </location>
</feature>
<dbReference type="SUPFAM" id="SSF46785">
    <property type="entry name" value="Winged helix' DNA-binding domain"/>
    <property type="match status" value="1"/>
</dbReference>
<proteinExistence type="predicted"/>
<dbReference type="InterPro" id="IPR036388">
    <property type="entry name" value="WH-like_DNA-bd_sf"/>
</dbReference>
<name>A0AA46TM79_9ACTN</name>
<gene>
    <name evidence="2" type="ORF">L0C25_10675</name>
</gene>
<dbReference type="SMART" id="SM00418">
    <property type="entry name" value="HTH_ARSR"/>
    <property type="match status" value="1"/>
</dbReference>